<evidence type="ECO:0000313" key="16">
    <source>
        <dbReference type="EMBL" id="HIQ61038.1"/>
    </source>
</evidence>
<evidence type="ECO:0000256" key="1">
    <source>
        <dbReference type="ARBA" id="ARBA00004726"/>
    </source>
</evidence>
<dbReference type="Proteomes" id="UP000886879">
    <property type="component" value="Unassembled WGS sequence"/>
</dbReference>
<dbReference type="FunFam" id="3.40.50.620:FF:000021">
    <property type="entry name" value="Riboflavin biosynthesis protein"/>
    <property type="match status" value="1"/>
</dbReference>
<dbReference type="CDD" id="cd02064">
    <property type="entry name" value="FAD_synthetase_N"/>
    <property type="match status" value="1"/>
</dbReference>
<proteinExistence type="inferred from homology"/>
<dbReference type="PIRSF" id="PIRSF004491">
    <property type="entry name" value="FAD_Synth"/>
    <property type="match status" value="1"/>
</dbReference>
<evidence type="ECO:0000256" key="3">
    <source>
        <dbReference type="ARBA" id="ARBA00022630"/>
    </source>
</evidence>
<dbReference type="SUPFAM" id="SSF82114">
    <property type="entry name" value="Riboflavin kinase-like"/>
    <property type="match status" value="1"/>
</dbReference>
<dbReference type="Gene3D" id="2.40.30.30">
    <property type="entry name" value="Riboflavin kinase-like"/>
    <property type="match status" value="1"/>
</dbReference>
<dbReference type="InterPro" id="IPR023468">
    <property type="entry name" value="Riboflavin_kinase"/>
</dbReference>
<dbReference type="Pfam" id="PF01687">
    <property type="entry name" value="Flavokinase"/>
    <property type="match status" value="1"/>
</dbReference>
<sequence length="302" mass="33549">MAEKQRVIALGFFDGVHRGHGALLRTARELADERGVLAAAVTFDHHPRDLIRGEPTPLINTHQERAVIMKRYYGTDEVLVLPFDRAMMEMPWREFATHILSEQMGAVHVVAGHDYHFGYKGEGNVDRLREICGEMGIGCTIIPPVQIDGITVSSTYIRGLISQGDMDRACEFLGHPHLISGTVVHGKQLGRTLGIPTANLVLPLNVLVPAFGVYATRVHVAGETHLAVTNVGVRPTVDDSNQVTVEPWILDFEGDLYGQTMEVELHTHLRGERKFDSLEQLQQEIFRNADQTRAFFVGAGKE</sequence>
<keyword evidence="4 14" id="KW-0288">FMN</keyword>
<dbReference type="InterPro" id="IPR023465">
    <property type="entry name" value="Riboflavin_kinase_dom_sf"/>
</dbReference>
<feature type="domain" description="Riboflavin kinase" evidence="15">
    <location>
        <begin position="172"/>
        <end position="297"/>
    </location>
</feature>
<dbReference type="InterPro" id="IPR004821">
    <property type="entry name" value="Cyt_trans-like"/>
</dbReference>
<dbReference type="NCBIfam" id="NF004160">
    <property type="entry name" value="PRK05627.1-3"/>
    <property type="match status" value="1"/>
</dbReference>
<dbReference type="EC" id="2.7.7.2" evidence="14"/>
<keyword evidence="3 14" id="KW-0285">Flavoprotein</keyword>
<dbReference type="InterPro" id="IPR014729">
    <property type="entry name" value="Rossmann-like_a/b/a_fold"/>
</dbReference>
<keyword evidence="10 14" id="KW-0067">ATP-binding</keyword>
<evidence type="ECO:0000256" key="6">
    <source>
        <dbReference type="ARBA" id="ARBA00022695"/>
    </source>
</evidence>
<keyword evidence="5 14" id="KW-0808">Transferase</keyword>
<evidence type="ECO:0000256" key="9">
    <source>
        <dbReference type="ARBA" id="ARBA00022827"/>
    </source>
</evidence>
<comment type="caution">
    <text evidence="16">The sequence shown here is derived from an EMBL/GenBank/DDBJ whole genome shotgun (WGS) entry which is preliminary data.</text>
</comment>
<dbReference type="GO" id="GO:0009398">
    <property type="term" value="P:FMN biosynthetic process"/>
    <property type="evidence" value="ECO:0007669"/>
    <property type="project" value="UniProtKB-UniRule"/>
</dbReference>
<comment type="pathway">
    <text evidence="1 14">Cofactor biosynthesis; FAD biosynthesis; FAD from FMN: step 1/1.</text>
</comment>
<dbReference type="InterPro" id="IPR002606">
    <property type="entry name" value="Riboflavin_kinase_bac"/>
</dbReference>
<reference evidence="16" key="1">
    <citation type="submission" date="2020-10" db="EMBL/GenBank/DDBJ databases">
        <authorList>
            <person name="Gilroy R."/>
        </authorList>
    </citation>
    <scope>NUCLEOTIDE SEQUENCE</scope>
    <source>
        <strain evidence="16">ChiGjej2B2-12916</strain>
    </source>
</reference>
<comment type="catalytic activity">
    <reaction evidence="12 14">
        <text>riboflavin + ATP = FMN + ADP + H(+)</text>
        <dbReference type="Rhea" id="RHEA:14357"/>
        <dbReference type="ChEBI" id="CHEBI:15378"/>
        <dbReference type="ChEBI" id="CHEBI:30616"/>
        <dbReference type="ChEBI" id="CHEBI:57986"/>
        <dbReference type="ChEBI" id="CHEBI:58210"/>
        <dbReference type="ChEBI" id="CHEBI:456216"/>
        <dbReference type="EC" id="2.7.1.26"/>
    </reaction>
</comment>
<evidence type="ECO:0000313" key="17">
    <source>
        <dbReference type="Proteomes" id="UP000886879"/>
    </source>
</evidence>
<dbReference type="InterPro" id="IPR015865">
    <property type="entry name" value="Riboflavin_kinase_bac/euk"/>
</dbReference>
<keyword evidence="11" id="KW-0511">Multifunctional enzyme</keyword>
<dbReference type="EC" id="2.7.1.26" evidence="14"/>
<dbReference type="EMBL" id="DVFO01000052">
    <property type="protein sequence ID" value="HIQ61038.1"/>
    <property type="molecule type" value="Genomic_DNA"/>
</dbReference>
<dbReference type="SUPFAM" id="SSF52374">
    <property type="entry name" value="Nucleotidylyl transferase"/>
    <property type="match status" value="1"/>
</dbReference>
<gene>
    <name evidence="16" type="ORF">IAD31_05525</name>
</gene>
<dbReference type="GO" id="GO:0009231">
    <property type="term" value="P:riboflavin biosynthetic process"/>
    <property type="evidence" value="ECO:0007669"/>
    <property type="project" value="InterPro"/>
</dbReference>
<evidence type="ECO:0000256" key="12">
    <source>
        <dbReference type="ARBA" id="ARBA00047880"/>
    </source>
</evidence>
<keyword evidence="6 14" id="KW-0548">Nucleotidyltransferase</keyword>
<evidence type="ECO:0000256" key="4">
    <source>
        <dbReference type="ARBA" id="ARBA00022643"/>
    </source>
</evidence>
<organism evidence="16 17">
    <name type="scientific">Candidatus Enterenecus faecium</name>
    <dbReference type="NCBI Taxonomy" id="2840780"/>
    <lineage>
        <taxon>Bacteria</taxon>
        <taxon>Bacillati</taxon>
        <taxon>Bacillota</taxon>
        <taxon>Clostridia</taxon>
        <taxon>Eubacteriales</taxon>
        <taxon>Candidatus Enterenecus</taxon>
    </lineage>
</organism>
<comment type="catalytic activity">
    <reaction evidence="13 14">
        <text>FMN + ATP + H(+) = FAD + diphosphate</text>
        <dbReference type="Rhea" id="RHEA:17237"/>
        <dbReference type="ChEBI" id="CHEBI:15378"/>
        <dbReference type="ChEBI" id="CHEBI:30616"/>
        <dbReference type="ChEBI" id="CHEBI:33019"/>
        <dbReference type="ChEBI" id="CHEBI:57692"/>
        <dbReference type="ChEBI" id="CHEBI:58210"/>
        <dbReference type="EC" id="2.7.7.2"/>
    </reaction>
</comment>
<dbReference type="Gene3D" id="3.40.50.620">
    <property type="entry name" value="HUPs"/>
    <property type="match status" value="1"/>
</dbReference>
<dbReference type="AlphaFoldDB" id="A0A9D1CH84"/>
<name>A0A9D1CH84_9FIRM</name>
<dbReference type="GO" id="GO:0008531">
    <property type="term" value="F:riboflavin kinase activity"/>
    <property type="evidence" value="ECO:0007669"/>
    <property type="project" value="UniProtKB-UniRule"/>
</dbReference>
<dbReference type="NCBIfam" id="TIGR00083">
    <property type="entry name" value="ribF"/>
    <property type="match status" value="1"/>
</dbReference>
<keyword evidence="7 14" id="KW-0547">Nucleotide-binding</keyword>
<comment type="similarity">
    <text evidence="14">Belongs to the ribF family.</text>
</comment>
<dbReference type="SMART" id="SM00904">
    <property type="entry name" value="Flavokinase"/>
    <property type="match status" value="1"/>
</dbReference>
<reference evidence="16" key="2">
    <citation type="journal article" date="2021" name="PeerJ">
        <title>Extensive microbial diversity within the chicken gut microbiome revealed by metagenomics and culture.</title>
        <authorList>
            <person name="Gilroy R."/>
            <person name="Ravi A."/>
            <person name="Getino M."/>
            <person name="Pursley I."/>
            <person name="Horton D.L."/>
            <person name="Alikhan N.F."/>
            <person name="Baker D."/>
            <person name="Gharbi K."/>
            <person name="Hall N."/>
            <person name="Watson M."/>
            <person name="Adriaenssens E.M."/>
            <person name="Foster-Nyarko E."/>
            <person name="Jarju S."/>
            <person name="Secka A."/>
            <person name="Antonio M."/>
            <person name="Oren A."/>
            <person name="Chaudhuri R.R."/>
            <person name="La Ragione R."/>
            <person name="Hildebrand F."/>
            <person name="Pallen M.J."/>
        </authorList>
    </citation>
    <scope>NUCLEOTIDE SEQUENCE</scope>
    <source>
        <strain evidence="16">ChiGjej2B2-12916</strain>
    </source>
</reference>
<evidence type="ECO:0000256" key="14">
    <source>
        <dbReference type="PIRNR" id="PIRNR004491"/>
    </source>
</evidence>
<evidence type="ECO:0000256" key="11">
    <source>
        <dbReference type="ARBA" id="ARBA00023268"/>
    </source>
</evidence>
<comment type="pathway">
    <text evidence="2 14">Cofactor biosynthesis; FMN biosynthesis; FMN from riboflavin (ATP route): step 1/1.</text>
</comment>
<evidence type="ECO:0000259" key="15">
    <source>
        <dbReference type="SMART" id="SM00904"/>
    </source>
</evidence>
<evidence type="ECO:0000256" key="2">
    <source>
        <dbReference type="ARBA" id="ARBA00005201"/>
    </source>
</evidence>
<evidence type="ECO:0000256" key="13">
    <source>
        <dbReference type="ARBA" id="ARBA00049494"/>
    </source>
</evidence>
<protein>
    <recommendedName>
        <fullName evidence="14">Riboflavin biosynthesis protein</fullName>
    </recommendedName>
    <domain>
        <recommendedName>
            <fullName evidence="14">Riboflavin kinase</fullName>
            <ecNumber evidence="14">2.7.1.26</ecNumber>
        </recommendedName>
        <alternativeName>
            <fullName evidence="14">Flavokinase</fullName>
        </alternativeName>
    </domain>
    <domain>
        <recommendedName>
            <fullName evidence="14">FMN adenylyltransferase</fullName>
            <ecNumber evidence="14">2.7.7.2</ecNumber>
        </recommendedName>
        <alternativeName>
            <fullName evidence="14">FAD pyrophosphorylase</fullName>
        </alternativeName>
        <alternativeName>
            <fullName evidence="14">FAD synthase</fullName>
        </alternativeName>
    </domain>
</protein>
<dbReference type="InterPro" id="IPR015864">
    <property type="entry name" value="FAD_synthase"/>
</dbReference>
<accession>A0A9D1CH84</accession>
<evidence type="ECO:0000256" key="7">
    <source>
        <dbReference type="ARBA" id="ARBA00022741"/>
    </source>
</evidence>
<evidence type="ECO:0000256" key="5">
    <source>
        <dbReference type="ARBA" id="ARBA00022679"/>
    </source>
</evidence>
<dbReference type="NCBIfam" id="TIGR00125">
    <property type="entry name" value="cyt_tran_rel"/>
    <property type="match status" value="1"/>
</dbReference>
<dbReference type="GO" id="GO:0006747">
    <property type="term" value="P:FAD biosynthetic process"/>
    <property type="evidence" value="ECO:0007669"/>
    <property type="project" value="UniProtKB-UniRule"/>
</dbReference>
<dbReference type="Pfam" id="PF06574">
    <property type="entry name" value="FAD_syn"/>
    <property type="match status" value="1"/>
</dbReference>
<evidence type="ECO:0000256" key="8">
    <source>
        <dbReference type="ARBA" id="ARBA00022777"/>
    </source>
</evidence>
<keyword evidence="9 14" id="KW-0274">FAD</keyword>
<keyword evidence="8 14" id="KW-0418">Kinase</keyword>
<dbReference type="NCBIfam" id="NF004162">
    <property type="entry name" value="PRK05627.1-5"/>
    <property type="match status" value="1"/>
</dbReference>
<dbReference type="PANTHER" id="PTHR22749">
    <property type="entry name" value="RIBOFLAVIN KINASE/FMN ADENYLYLTRANSFERASE"/>
    <property type="match status" value="1"/>
</dbReference>
<dbReference type="GO" id="GO:0003919">
    <property type="term" value="F:FMN adenylyltransferase activity"/>
    <property type="evidence" value="ECO:0007669"/>
    <property type="project" value="UniProtKB-UniRule"/>
</dbReference>
<dbReference type="PANTHER" id="PTHR22749:SF6">
    <property type="entry name" value="RIBOFLAVIN KINASE"/>
    <property type="match status" value="1"/>
</dbReference>
<dbReference type="GO" id="GO:0005524">
    <property type="term" value="F:ATP binding"/>
    <property type="evidence" value="ECO:0007669"/>
    <property type="project" value="UniProtKB-UniRule"/>
</dbReference>
<evidence type="ECO:0000256" key="10">
    <source>
        <dbReference type="ARBA" id="ARBA00022840"/>
    </source>
</evidence>